<dbReference type="Pfam" id="PF14111">
    <property type="entry name" value="DUF4283"/>
    <property type="match status" value="1"/>
</dbReference>
<accession>A0A9W3BV85</accession>
<dbReference type="InterPro" id="IPR025558">
    <property type="entry name" value="DUF4283"/>
</dbReference>
<keyword evidence="3" id="KW-1185">Reference proteome</keyword>
<dbReference type="OrthoDB" id="1112099at2759"/>
<dbReference type="InterPro" id="IPR040256">
    <property type="entry name" value="At4g02000-like"/>
</dbReference>
<dbReference type="Gene3D" id="3.60.10.10">
    <property type="entry name" value="Endonuclease/exonuclease/phosphatase"/>
    <property type="match status" value="1"/>
</dbReference>
<feature type="compositionally biased region" description="Basic residues" evidence="1">
    <location>
        <begin position="344"/>
        <end position="360"/>
    </location>
</feature>
<dbReference type="PANTHER" id="PTHR31286:SF181">
    <property type="entry name" value="ZINC KNUCKLE (CCHC-TYPE) FAMILY PROTEIN"/>
    <property type="match status" value="1"/>
</dbReference>
<feature type="compositionally biased region" description="Polar residues" evidence="1">
    <location>
        <begin position="25"/>
        <end position="35"/>
    </location>
</feature>
<dbReference type="SUPFAM" id="SSF56219">
    <property type="entry name" value="DNase I-like"/>
    <property type="match status" value="1"/>
</dbReference>
<sequence length="658" mass="73354">MSSLLSDEPFAGSPGESPSSPGEVNPQNSFVDSKLQSPTVRGVIPTVAVPSYAERFKSSLRNLKKISNPTFLADGTPMVQAPTLVLMKTAEIWKDHIVAHFHGTCPPPGKIFADLNTVWGKFGDITISMRSENSCLIYFPNVQSREWVLQVGYWQVDHCAVSVFPWTAEGTLQDLELRFAPTWVILKSIPPQLYSLDGISVVASAIGEPLHTEKSRLEPYHFGDTKVKIEIDLSVLPPEVVEVRDAENNSVRIKIEYPKLPPKCCNYGKFGHLMNRCPKPPMKRKFQHPAREKERVKVAMAPPSVSVSESKMEVVTVGSELTLAQSGDEAIIEAASSASPSTQKRARSRSRARARRRSRSTHPAFRLRATSCDGAGEVAYDGSDDKLGSEAPEEKFSNLEKVADERNDLGGDNLKNVTAKSDEEGSIWLQPKSAKRAQKQKARQALWNASGEVQRRSLWLELVELSGRRLVKESPLLVLGDFNQIRAASEHFSISSYPLPVSGMGELQECLLDCGLDDLETRGVFFSWSNGRPDDPILRKLDRAMGNDAWRHCNPDVVAVFEAPGDSDHAPCVVDFEVVPEIRKPSFKYFSFMSTHPRYLENIQAAWNKKILVGSRMFSLKQRLKEVKGACRELNRVGFDNIQQRKKEAILQNPKEAM</sequence>
<proteinExistence type="predicted"/>
<reference evidence="3" key="1">
    <citation type="journal article" date="2019" name="Database">
        <title>The radish genome database (RadishGD): an integrated information resource for radish genomics.</title>
        <authorList>
            <person name="Yu H.J."/>
            <person name="Baek S."/>
            <person name="Lee Y.J."/>
            <person name="Cho A."/>
            <person name="Mun J.H."/>
        </authorList>
    </citation>
    <scope>NUCLEOTIDE SEQUENCE [LARGE SCALE GENOMIC DNA]</scope>
    <source>
        <strain evidence="3">cv. WK10039</strain>
    </source>
</reference>
<dbReference type="Proteomes" id="UP000504610">
    <property type="component" value="Chromosome 6"/>
</dbReference>
<dbReference type="RefSeq" id="XP_056843181.1">
    <property type="nucleotide sequence ID" value="XM_056987201.1"/>
</dbReference>
<dbReference type="AlphaFoldDB" id="A0A9W3BV85"/>
<feature type="compositionally biased region" description="Low complexity" evidence="1">
    <location>
        <begin position="12"/>
        <end position="23"/>
    </location>
</feature>
<dbReference type="PANTHER" id="PTHR31286">
    <property type="entry name" value="GLYCINE-RICH CELL WALL STRUCTURAL PROTEIN 1.8-LIKE"/>
    <property type="match status" value="1"/>
</dbReference>
<organism evidence="3 4">
    <name type="scientific">Raphanus sativus</name>
    <name type="common">Radish</name>
    <name type="synonym">Raphanus raphanistrum var. sativus</name>
    <dbReference type="NCBI Taxonomy" id="3726"/>
    <lineage>
        <taxon>Eukaryota</taxon>
        <taxon>Viridiplantae</taxon>
        <taxon>Streptophyta</taxon>
        <taxon>Embryophyta</taxon>
        <taxon>Tracheophyta</taxon>
        <taxon>Spermatophyta</taxon>
        <taxon>Magnoliopsida</taxon>
        <taxon>eudicotyledons</taxon>
        <taxon>Gunneridae</taxon>
        <taxon>Pentapetalae</taxon>
        <taxon>rosids</taxon>
        <taxon>malvids</taxon>
        <taxon>Brassicales</taxon>
        <taxon>Brassicaceae</taxon>
        <taxon>Brassiceae</taxon>
        <taxon>Raphanus</taxon>
    </lineage>
</organism>
<evidence type="ECO:0000313" key="4">
    <source>
        <dbReference type="RefSeq" id="XP_056843181.1"/>
    </source>
</evidence>
<evidence type="ECO:0000259" key="2">
    <source>
        <dbReference type="Pfam" id="PF14111"/>
    </source>
</evidence>
<feature type="region of interest" description="Disordered" evidence="1">
    <location>
        <begin position="1"/>
        <end position="35"/>
    </location>
</feature>
<reference evidence="4" key="2">
    <citation type="submission" date="2025-08" db="UniProtKB">
        <authorList>
            <consortium name="RefSeq"/>
        </authorList>
    </citation>
    <scope>IDENTIFICATION</scope>
    <source>
        <tissue evidence="4">Leaf</tissue>
    </source>
</reference>
<name>A0A9W3BV85_RAPSA</name>
<dbReference type="KEGG" id="rsz:130495715"/>
<dbReference type="GeneID" id="130495715"/>
<protein>
    <submittedName>
        <fullName evidence="4">Uncharacterized protein LOC130495715</fullName>
    </submittedName>
</protein>
<feature type="region of interest" description="Disordered" evidence="1">
    <location>
        <begin position="334"/>
        <end position="365"/>
    </location>
</feature>
<gene>
    <name evidence="4" type="primary">LOC130495715</name>
</gene>
<feature type="domain" description="DUF4283" evidence="2">
    <location>
        <begin position="90"/>
        <end position="169"/>
    </location>
</feature>
<evidence type="ECO:0000256" key="1">
    <source>
        <dbReference type="SAM" id="MobiDB-lite"/>
    </source>
</evidence>
<dbReference type="InterPro" id="IPR036691">
    <property type="entry name" value="Endo/exonu/phosph_ase_sf"/>
</dbReference>
<evidence type="ECO:0000313" key="3">
    <source>
        <dbReference type="Proteomes" id="UP000504610"/>
    </source>
</evidence>